<dbReference type="Proteomes" id="UP000059113">
    <property type="component" value="Chromosome"/>
</dbReference>
<dbReference type="AlphaFoldDB" id="A0A161J437"/>
<accession>A0A161J437</accession>
<dbReference type="InterPro" id="IPR019056">
    <property type="entry name" value="Phage_TAC_6"/>
</dbReference>
<evidence type="ECO:0000313" key="1">
    <source>
        <dbReference type="EMBL" id="ANC50309.1"/>
    </source>
</evidence>
<name>A0A161J437_9SPHN</name>
<dbReference type="EMBL" id="CP011310">
    <property type="protein sequence ID" value="ANC50309.1"/>
    <property type="molecule type" value="Genomic_DNA"/>
</dbReference>
<reference evidence="1 2" key="1">
    <citation type="journal article" date="2015" name="Int. J. Syst. Evol. Microbiol.">
        <title>Erythrobacter atlanticus sp. nov., a bacterium from ocean sediment able to degrade polycyclic aromatic hydrocarbons.</title>
        <authorList>
            <person name="Zhuang L."/>
            <person name="Liu Y."/>
            <person name="Wang L."/>
            <person name="Wang W."/>
            <person name="Shao Z."/>
        </authorList>
    </citation>
    <scope>NUCLEOTIDE SEQUENCE [LARGE SCALE GENOMIC DNA]</scope>
    <source>
        <strain evidence="2">s21-N3</strain>
    </source>
</reference>
<sequence>MLGWPPPWFWNATPSELAAILFAKDAPAEHSVSRETLEHMMERDSHG</sequence>
<evidence type="ECO:0008006" key="3">
    <source>
        <dbReference type="Google" id="ProtNLM"/>
    </source>
</evidence>
<gene>
    <name evidence="1" type="ORF">CP97_14623</name>
</gene>
<protein>
    <recommendedName>
        <fullName evidence="3">Phage tail assembly chaperone</fullName>
    </recommendedName>
</protein>
<proteinExistence type="predicted"/>
<organism evidence="1 2">
    <name type="scientific">Aurantiacibacter atlanticus</name>
    <dbReference type="NCBI Taxonomy" id="1648404"/>
    <lineage>
        <taxon>Bacteria</taxon>
        <taxon>Pseudomonadati</taxon>
        <taxon>Pseudomonadota</taxon>
        <taxon>Alphaproteobacteria</taxon>
        <taxon>Sphingomonadales</taxon>
        <taxon>Erythrobacteraceae</taxon>
        <taxon>Aurantiacibacter</taxon>
    </lineage>
</organism>
<dbReference type="KEGG" id="ery:CP97_14623"/>
<dbReference type="Pfam" id="PF09550">
    <property type="entry name" value="Phage_TAC_6"/>
    <property type="match status" value="1"/>
</dbReference>
<dbReference type="STRING" id="1648404.CP97_14623"/>
<evidence type="ECO:0000313" key="2">
    <source>
        <dbReference type="Proteomes" id="UP000059113"/>
    </source>
</evidence>
<keyword evidence="2" id="KW-1185">Reference proteome</keyword>
<reference evidence="2" key="2">
    <citation type="submission" date="2015-04" db="EMBL/GenBank/DDBJ databases">
        <title>The complete genome sequence of Erythrobacter sp. s21-N3.</title>
        <authorList>
            <person name="Zhuang L."/>
            <person name="Liu Y."/>
            <person name="Shao Z."/>
        </authorList>
    </citation>
    <scope>NUCLEOTIDE SEQUENCE [LARGE SCALE GENOMIC DNA]</scope>
    <source>
        <strain evidence="2">s21-N3</strain>
    </source>
</reference>